<evidence type="ECO:0000256" key="8">
    <source>
        <dbReference type="ARBA" id="ARBA00022692"/>
    </source>
</evidence>
<keyword evidence="5" id="KW-0813">Transport</keyword>
<dbReference type="CDD" id="cd13138">
    <property type="entry name" value="MATE_yoeA_like"/>
    <property type="match status" value="1"/>
</dbReference>
<feature type="transmembrane region" description="Helical" evidence="13">
    <location>
        <begin position="387"/>
        <end position="407"/>
    </location>
</feature>
<evidence type="ECO:0000256" key="3">
    <source>
        <dbReference type="ARBA" id="ARBA00010199"/>
    </source>
</evidence>
<keyword evidence="6" id="KW-0050">Antiport</keyword>
<dbReference type="AlphaFoldDB" id="A0A380LLK8"/>
<accession>A0A380LLK8</accession>
<feature type="transmembrane region" description="Helical" evidence="13">
    <location>
        <begin position="419"/>
        <end position="440"/>
    </location>
</feature>
<dbReference type="GO" id="GO:0006811">
    <property type="term" value="P:monoatomic ion transport"/>
    <property type="evidence" value="ECO:0007669"/>
    <property type="project" value="UniProtKB-KW"/>
</dbReference>
<sequence length="449" mass="49207">MKHARQMDMIQGPIFSKLIVFSIPVILSGVLQLLFNAADVIVVGRFTGSKALAAVGSTSSLINLLINLFLGISIGANVLVGQYIGARDEENAQKAVHTGILFALFGGLFMGVFGFFAAGTLLSWMATPEDVLPLSTIYMQIYFIGLPSLLVYDFGAALLRAVGDTKRPLYFLMISGMVNVVLNLIFVIVFDWGVAGVATATIVAETISAILVLLCLHAHEGPIRLQRKSLHFSLDKGIKMVKIGVPAGVQGMLFSISNVLIQSSVNSFGAIVMAGNTASLNIENFVYISMNAIYQTNLSFTSQNMGAKQFKRIDKILLECLGIVVCVGLILGWCAYLGGDFLLHIYSADPEVIRIGLIRLSFICTTYFLCGIMDVFVGSLRGMGYSILPMLVSMMGVCVFRIFWIFTIFQAHRELSTLYISYPISWILTIAVDIVCYIYIRRTIERKTK</sequence>
<keyword evidence="10" id="KW-0406">Ion transport</keyword>
<reference evidence="14 15" key="1">
    <citation type="submission" date="2018-06" db="EMBL/GenBank/DDBJ databases">
        <authorList>
            <consortium name="Pathogen Informatics"/>
            <person name="Doyle S."/>
        </authorList>
    </citation>
    <scope>NUCLEOTIDE SEQUENCE [LARGE SCALE GENOMIC DNA]</scope>
    <source>
        <strain evidence="14 15">NCTC11087</strain>
    </source>
</reference>
<feature type="transmembrane region" description="Helical" evidence="13">
    <location>
        <begin position="137"/>
        <end position="162"/>
    </location>
</feature>
<feature type="transmembrane region" description="Helical" evidence="13">
    <location>
        <begin position="196"/>
        <end position="218"/>
    </location>
</feature>
<evidence type="ECO:0000256" key="2">
    <source>
        <dbReference type="ARBA" id="ARBA00004651"/>
    </source>
</evidence>
<dbReference type="NCBIfam" id="TIGR00797">
    <property type="entry name" value="matE"/>
    <property type="match status" value="1"/>
</dbReference>
<comment type="subcellular location">
    <subcellularLocation>
        <location evidence="2">Cell membrane</location>
        <topology evidence="2">Multi-pass membrane protein</topology>
    </subcellularLocation>
</comment>
<dbReference type="GO" id="GO:0015297">
    <property type="term" value="F:antiporter activity"/>
    <property type="evidence" value="ECO:0007669"/>
    <property type="project" value="UniProtKB-KW"/>
</dbReference>
<gene>
    <name evidence="14" type="primary">mepA_3</name>
    <name evidence="14" type="ORF">NCTC11087_01131</name>
</gene>
<evidence type="ECO:0000313" key="15">
    <source>
        <dbReference type="Proteomes" id="UP000255523"/>
    </source>
</evidence>
<dbReference type="InterPro" id="IPR048279">
    <property type="entry name" value="MdtK-like"/>
</dbReference>
<feature type="transmembrane region" description="Helical" evidence="13">
    <location>
        <begin position="169"/>
        <end position="190"/>
    </location>
</feature>
<comment type="function">
    <text evidence="1">Multidrug efflux pump.</text>
</comment>
<feature type="transmembrane region" description="Helical" evidence="13">
    <location>
        <begin position="358"/>
        <end position="380"/>
    </location>
</feature>
<dbReference type="PIRSF" id="PIRSF006603">
    <property type="entry name" value="DinF"/>
    <property type="match status" value="1"/>
</dbReference>
<dbReference type="GO" id="GO:0005886">
    <property type="term" value="C:plasma membrane"/>
    <property type="evidence" value="ECO:0007669"/>
    <property type="project" value="UniProtKB-SubCell"/>
</dbReference>
<dbReference type="PANTHER" id="PTHR43298">
    <property type="entry name" value="MULTIDRUG RESISTANCE PROTEIN NORM-RELATED"/>
    <property type="match status" value="1"/>
</dbReference>
<dbReference type="InterPro" id="IPR050222">
    <property type="entry name" value="MATE_MdtK"/>
</dbReference>
<feature type="transmembrane region" description="Helical" evidence="13">
    <location>
        <begin position="61"/>
        <end position="80"/>
    </location>
</feature>
<evidence type="ECO:0000256" key="7">
    <source>
        <dbReference type="ARBA" id="ARBA00022475"/>
    </source>
</evidence>
<dbReference type="RefSeq" id="WP_022790371.1">
    <property type="nucleotide sequence ID" value="NZ_UHFX01000003.1"/>
</dbReference>
<evidence type="ECO:0000256" key="4">
    <source>
        <dbReference type="ARBA" id="ARBA00020268"/>
    </source>
</evidence>
<dbReference type="GeneID" id="77462096"/>
<feature type="transmembrane region" description="Helical" evidence="13">
    <location>
        <begin position="100"/>
        <end position="125"/>
    </location>
</feature>
<evidence type="ECO:0000256" key="5">
    <source>
        <dbReference type="ARBA" id="ARBA00022448"/>
    </source>
</evidence>
<dbReference type="OrthoDB" id="9776324at2"/>
<evidence type="ECO:0000256" key="12">
    <source>
        <dbReference type="ARBA" id="ARBA00031636"/>
    </source>
</evidence>
<protein>
    <recommendedName>
        <fullName evidence="4">Probable multidrug resistance protein NorM</fullName>
    </recommendedName>
    <alternativeName>
        <fullName evidence="12">Multidrug-efflux transporter</fullName>
    </alternativeName>
</protein>
<dbReference type="GO" id="GO:0042910">
    <property type="term" value="F:xenobiotic transmembrane transporter activity"/>
    <property type="evidence" value="ECO:0007669"/>
    <property type="project" value="InterPro"/>
</dbReference>
<evidence type="ECO:0000313" key="14">
    <source>
        <dbReference type="EMBL" id="SUO04221.1"/>
    </source>
</evidence>
<evidence type="ECO:0000256" key="6">
    <source>
        <dbReference type="ARBA" id="ARBA00022449"/>
    </source>
</evidence>
<feature type="transmembrane region" description="Helical" evidence="13">
    <location>
        <begin position="316"/>
        <end position="338"/>
    </location>
</feature>
<organism evidence="14 15">
    <name type="scientific">Faecalicoccus pleomorphus</name>
    <dbReference type="NCBI Taxonomy" id="1323"/>
    <lineage>
        <taxon>Bacteria</taxon>
        <taxon>Bacillati</taxon>
        <taxon>Bacillota</taxon>
        <taxon>Erysipelotrichia</taxon>
        <taxon>Erysipelotrichales</taxon>
        <taxon>Erysipelotrichaceae</taxon>
        <taxon>Faecalicoccus</taxon>
    </lineage>
</organism>
<evidence type="ECO:0000256" key="9">
    <source>
        <dbReference type="ARBA" id="ARBA00022989"/>
    </source>
</evidence>
<dbReference type="PANTHER" id="PTHR43298:SF2">
    <property type="entry name" value="FMN_FAD EXPORTER YEEO-RELATED"/>
    <property type="match status" value="1"/>
</dbReference>
<keyword evidence="11 13" id="KW-0472">Membrane</keyword>
<evidence type="ECO:0000256" key="11">
    <source>
        <dbReference type="ARBA" id="ARBA00023136"/>
    </source>
</evidence>
<comment type="similarity">
    <text evidence="3">Belongs to the multi antimicrobial extrusion (MATE) (TC 2.A.66.1) family.</text>
</comment>
<evidence type="ECO:0000256" key="1">
    <source>
        <dbReference type="ARBA" id="ARBA00003408"/>
    </source>
</evidence>
<keyword evidence="15" id="KW-1185">Reference proteome</keyword>
<dbReference type="Proteomes" id="UP000255523">
    <property type="component" value="Unassembled WGS sequence"/>
</dbReference>
<keyword evidence="8 13" id="KW-0812">Transmembrane</keyword>
<proteinExistence type="inferred from homology"/>
<dbReference type="EMBL" id="UHFX01000003">
    <property type="protein sequence ID" value="SUO04221.1"/>
    <property type="molecule type" value="Genomic_DNA"/>
</dbReference>
<keyword evidence="7" id="KW-1003">Cell membrane</keyword>
<dbReference type="InterPro" id="IPR002528">
    <property type="entry name" value="MATE_fam"/>
</dbReference>
<dbReference type="Pfam" id="PF01554">
    <property type="entry name" value="MatE"/>
    <property type="match status" value="2"/>
</dbReference>
<evidence type="ECO:0000256" key="13">
    <source>
        <dbReference type="SAM" id="Phobius"/>
    </source>
</evidence>
<evidence type="ECO:0000256" key="10">
    <source>
        <dbReference type="ARBA" id="ARBA00023065"/>
    </source>
</evidence>
<keyword evidence="9 13" id="KW-1133">Transmembrane helix</keyword>
<name>A0A380LLK8_9FIRM</name>